<dbReference type="Proteomes" id="UP001174936">
    <property type="component" value="Unassembled WGS sequence"/>
</dbReference>
<accession>A0AA39YGZ3</accession>
<keyword evidence="3" id="KW-1185">Reference proteome</keyword>
<protein>
    <submittedName>
        <fullName evidence="2">Uncharacterized protein</fullName>
    </submittedName>
</protein>
<feature type="compositionally biased region" description="Basic and acidic residues" evidence="1">
    <location>
        <begin position="141"/>
        <end position="150"/>
    </location>
</feature>
<evidence type="ECO:0000313" key="3">
    <source>
        <dbReference type="Proteomes" id="UP001174936"/>
    </source>
</evidence>
<organism evidence="2 3">
    <name type="scientific">Cercophora newfieldiana</name>
    <dbReference type="NCBI Taxonomy" id="92897"/>
    <lineage>
        <taxon>Eukaryota</taxon>
        <taxon>Fungi</taxon>
        <taxon>Dikarya</taxon>
        <taxon>Ascomycota</taxon>
        <taxon>Pezizomycotina</taxon>
        <taxon>Sordariomycetes</taxon>
        <taxon>Sordariomycetidae</taxon>
        <taxon>Sordariales</taxon>
        <taxon>Lasiosphaeriaceae</taxon>
        <taxon>Cercophora</taxon>
    </lineage>
</organism>
<feature type="compositionally biased region" description="Polar residues" evidence="1">
    <location>
        <begin position="120"/>
        <end position="134"/>
    </location>
</feature>
<proteinExistence type="predicted"/>
<reference evidence="2" key="1">
    <citation type="submission" date="2023-06" db="EMBL/GenBank/DDBJ databases">
        <title>Genome-scale phylogeny and comparative genomics of the fungal order Sordariales.</title>
        <authorList>
            <consortium name="Lawrence Berkeley National Laboratory"/>
            <person name="Hensen N."/>
            <person name="Bonometti L."/>
            <person name="Westerberg I."/>
            <person name="Brannstrom I.O."/>
            <person name="Guillou S."/>
            <person name="Cros-Aarteil S."/>
            <person name="Calhoun S."/>
            <person name="Haridas S."/>
            <person name="Kuo A."/>
            <person name="Mondo S."/>
            <person name="Pangilinan J."/>
            <person name="Riley R."/>
            <person name="Labutti K."/>
            <person name="Andreopoulos B."/>
            <person name="Lipzen A."/>
            <person name="Chen C."/>
            <person name="Yanf M."/>
            <person name="Daum C."/>
            <person name="Ng V."/>
            <person name="Clum A."/>
            <person name="Steindorff A."/>
            <person name="Ohm R."/>
            <person name="Martin F."/>
            <person name="Silar P."/>
            <person name="Natvig D."/>
            <person name="Lalanne C."/>
            <person name="Gautier V."/>
            <person name="Ament-Velasquez S.L."/>
            <person name="Kruys A."/>
            <person name="Hutchinson M.I."/>
            <person name="Powell A.J."/>
            <person name="Barry K."/>
            <person name="Miller A.N."/>
            <person name="Grigoriev I.V."/>
            <person name="Debuchy R."/>
            <person name="Gladieux P."/>
            <person name="Thoren M.H."/>
            <person name="Johannesson H."/>
        </authorList>
    </citation>
    <scope>NUCLEOTIDE SEQUENCE</scope>
    <source>
        <strain evidence="2">SMH2532-1</strain>
    </source>
</reference>
<sequence length="164" mass="18497">MRNKFRAATKTKDQPRSTHRFPFLRCQPLPFSRDGAIVPLTKAIQPSAIIFHPTPLFRSLPSPAPMSLKSRHKMSSPPEIQPTTIGVCRKPELSSSPSRRNPTSEPPLLRKKTMYMSHPIKTSLSNAGIMIKSQTSRRNRQREARQEEKKRGIKSCASLPETVA</sequence>
<dbReference type="AlphaFoldDB" id="A0AA39YGZ3"/>
<evidence type="ECO:0000256" key="1">
    <source>
        <dbReference type="SAM" id="MobiDB-lite"/>
    </source>
</evidence>
<feature type="compositionally biased region" description="Polar residues" evidence="1">
    <location>
        <begin position="93"/>
        <end position="103"/>
    </location>
</feature>
<comment type="caution">
    <text evidence="2">The sequence shown here is derived from an EMBL/GenBank/DDBJ whole genome shotgun (WGS) entry which is preliminary data.</text>
</comment>
<name>A0AA39YGZ3_9PEZI</name>
<gene>
    <name evidence="2" type="ORF">B0T16DRAFT_97010</name>
</gene>
<feature type="region of interest" description="Disordered" evidence="1">
    <location>
        <begin position="62"/>
        <end position="164"/>
    </location>
</feature>
<evidence type="ECO:0000313" key="2">
    <source>
        <dbReference type="EMBL" id="KAK0652194.1"/>
    </source>
</evidence>
<dbReference type="EMBL" id="JAULSV010000002">
    <property type="protein sequence ID" value="KAK0652194.1"/>
    <property type="molecule type" value="Genomic_DNA"/>
</dbReference>